<protein>
    <submittedName>
        <fullName evidence="2">Uncharacterized protein</fullName>
    </submittedName>
</protein>
<proteinExistence type="predicted"/>
<feature type="compositionally biased region" description="Basic and acidic residues" evidence="1">
    <location>
        <begin position="14"/>
        <end position="34"/>
    </location>
</feature>
<dbReference type="KEGG" id="marz:MARA_40810"/>
<evidence type="ECO:0000256" key="1">
    <source>
        <dbReference type="SAM" id="MobiDB-lite"/>
    </source>
</evidence>
<dbReference type="EMBL" id="AP022593">
    <property type="protein sequence ID" value="BBY50613.1"/>
    <property type="molecule type" value="Genomic_DNA"/>
</dbReference>
<evidence type="ECO:0000313" key="3">
    <source>
        <dbReference type="Proteomes" id="UP000467428"/>
    </source>
</evidence>
<gene>
    <name evidence="2" type="ORF">MARA_40810</name>
</gene>
<organism evidence="2 3">
    <name type="scientific">Mycolicibacterium arabiense</name>
    <dbReference type="NCBI Taxonomy" id="1286181"/>
    <lineage>
        <taxon>Bacteria</taxon>
        <taxon>Bacillati</taxon>
        <taxon>Actinomycetota</taxon>
        <taxon>Actinomycetes</taxon>
        <taxon>Mycobacteriales</taxon>
        <taxon>Mycobacteriaceae</taxon>
        <taxon>Mycolicibacterium</taxon>
    </lineage>
</organism>
<dbReference type="AlphaFoldDB" id="A0A7I7S1N8"/>
<keyword evidence="3" id="KW-1185">Reference proteome</keyword>
<sequence>MSSQPQDETTGTPDHVENTGENLRRAAEVTHEANDDQATQPSPDDVPPANPLPDFNT</sequence>
<accession>A0A7I7S1N8</accession>
<evidence type="ECO:0000313" key="2">
    <source>
        <dbReference type="EMBL" id="BBY50613.1"/>
    </source>
</evidence>
<feature type="region of interest" description="Disordered" evidence="1">
    <location>
        <begin position="1"/>
        <end position="57"/>
    </location>
</feature>
<reference evidence="2 3" key="1">
    <citation type="journal article" date="2019" name="Emerg. Microbes Infect.">
        <title>Comprehensive subspecies identification of 175 nontuberculous mycobacteria species based on 7547 genomic profiles.</title>
        <authorList>
            <person name="Matsumoto Y."/>
            <person name="Kinjo T."/>
            <person name="Motooka D."/>
            <person name="Nabeya D."/>
            <person name="Jung N."/>
            <person name="Uechi K."/>
            <person name="Horii T."/>
            <person name="Iida T."/>
            <person name="Fujita J."/>
            <person name="Nakamura S."/>
        </authorList>
    </citation>
    <scope>NUCLEOTIDE SEQUENCE [LARGE SCALE GENOMIC DNA]</scope>
    <source>
        <strain evidence="2 3">JCM 18538</strain>
    </source>
</reference>
<geneLocation type="plasmid" evidence="3">
    <name>pjcm18538 dna</name>
</geneLocation>
<dbReference type="Proteomes" id="UP000467428">
    <property type="component" value="Chromosome"/>
</dbReference>
<dbReference type="RefSeq" id="WP_163920191.1">
    <property type="nucleotide sequence ID" value="NZ_AP022593.1"/>
</dbReference>
<name>A0A7I7S1N8_9MYCO</name>
<feature type="compositionally biased region" description="Polar residues" evidence="1">
    <location>
        <begin position="1"/>
        <end position="12"/>
    </location>
</feature>